<accession>A0A1M7Q704</accession>
<gene>
    <name evidence="1" type="ORF">SAMN05216593_11926</name>
</gene>
<proteinExistence type="predicted"/>
<dbReference type="EMBL" id="FRDA01000019">
    <property type="protein sequence ID" value="SHN26320.1"/>
    <property type="molecule type" value="Genomic_DNA"/>
</dbReference>
<dbReference type="AlphaFoldDB" id="A0A1M7Q704"/>
<feature type="non-terminal residue" evidence="1">
    <location>
        <position position="1"/>
    </location>
</feature>
<dbReference type="Proteomes" id="UP000183983">
    <property type="component" value="Unassembled WGS sequence"/>
</dbReference>
<name>A0A1M7Q704_9PSED</name>
<protein>
    <submittedName>
        <fullName evidence="1">Uncharacterized protein</fullName>
    </submittedName>
</protein>
<sequence length="38" mass="4344">RALILVGADLSANTVLQSLNIYRMYEPLREQAPVKIMR</sequence>
<organism evidence="1 2">
    <name type="scientific">Pseudomonas asturiensis</name>
    <dbReference type="NCBI Taxonomy" id="1190415"/>
    <lineage>
        <taxon>Bacteria</taxon>
        <taxon>Pseudomonadati</taxon>
        <taxon>Pseudomonadota</taxon>
        <taxon>Gammaproteobacteria</taxon>
        <taxon>Pseudomonadales</taxon>
        <taxon>Pseudomonadaceae</taxon>
        <taxon>Pseudomonas</taxon>
    </lineage>
</organism>
<evidence type="ECO:0000313" key="1">
    <source>
        <dbReference type="EMBL" id="SHN26320.1"/>
    </source>
</evidence>
<evidence type="ECO:0000313" key="2">
    <source>
        <dbReference type="Proteomes" id="UP000183983"/>
    </source>
</evidence>
<reference evidence="1 2" key="1">
    <citation type="submission" date="2016-11" db="EMBL/GenBank/DDBJ databases">
        <authorList>
            <person name="Jaros S."/>
            <person name="Januszkiewicz K."/>
            <person name="Wedrychowicz H."/>
        </authorList>
    </citation>
    <scope>NUCLEOTIDE SEQUENCE [LARGE SCALE GENOMIC DNA]</scope>
    <source>
        <strain evidence="1 2">LMG 26898</strain>
    </source>
</reference>